<dbReference type="CDD" id="cd05237">
    <property type="entry name" value="UDP_invert_4-6DH_SDR_e"/>
    <property type="match status" value="1"/>
</dbReference>
<name>A0A6N8JMC9_9ACTN</name>
<keyword evidence="3" id="KW-0812">Transmembrane</keyword>
<dbReference type="OrthoDB" id="9803111at2"/>
<sequence length="622" mass="67971">MNSTRNIKRFIVRSLPLVIIDIAATVVSFLIAAWGTRAGEIDLASPFFIGQMVLLAAVNVIVFGIFRMYNSLWEYASVDDAARIVVATVVASVVGDVLGALLFDERMPFRVYICAWAILLIICGMARFSIRVNSKGRSWSFLGVKAPGEARTLVVGAGESGSLVVSRMLAGSDEIVGCPVGYVDDDGRKIGRRIHGVKVLGSCADIPRLCKQFSVDQIVVAIPSGTQRQKRHVYDLCMETGRKVLTLPEKVKDIPEEQLGRVPIRDVEVSDLLAREEVALDEGLVGTYLKGAVVLVTGGGGSIGSELVRQLLPAKPAKIVLFDIYENTVYELYHEISGAARDAGIEIVTEIGSITHLPALEEVFERHRPQVVFHAAAHKHVPLMESNPREAIENNVFGTLNVARMADERGCSHFILISTDKAVNPANVMGATKRMCEMIVQYYAQRSQTVFASVRFGNVLGSHGSVIPLFKRQLKAGGPITLTHQDITRYFMTIPEAARLVITAGALAEGGEIFVLDMGEPVRIYDLAENLIRLSGLTVGEDIEIRVTGLRPGEKLYEELNMDDEPTVPTANGAITVIKGVRPEVASVEERLAKLEAALPQERDDIKRVLKEAVPTYTPEFQ</sequence>
<evidence type="ECO:0000313" key="5">
    <source>
        <dbReference type="EMBL" id="MVX61093.1"/>
    </source>
</evidence>
<accession>A0A6N8JMC9</accession>
<organism evidence="5 6">
    <name type="scientific">Adlercreutzia mucosicola</name>
    <dbReference type="NCBI Taxonomy" id="580026"/>
    <lineage>
        <taxon>Bacteria</taxon>
        <taxon>Bacillati</taxon>
        <taxon>Actinomycetota</taxon>
        <taxon>Coriobacteriia</taxon>
        <taxon>Eggerthellales</taxon>
        <taxon>Eggerthellaceae</taxon>
        <taxon>Adlercreutzia</taxon>
    </lineage>
</organism>
<keyword evidence="3" id="KW-0472">Membrane</keyword>
<feature type="domain" description="Polysaccharide biosynthesis protein CapD-like" evidence="4">
    <location>
        <begin position="294"/>
        <end position="578"/>
    </location>
</feature>
<dbReference type="Gene3D" id="3.40.50.720">
    <property type="entry name" value="NAD(P)-binding Rossmann-like Domain"/>
    <property type="match status" value="2"/>
</dbReference>
<evidence type="ECO:0000256" key="3">
    <source>
        <dbReference type="SAM" id="Phobius"/>
    </source>
</evidence>
<dbReference type="SUPFAM" id="SSF51735">
    <property type="entry name" value="NAD(P)-binding Rossmann-fold domains"/>
    <property type="match status" value="2"/>
</dbReference>
<reference evidence="5 6" key="1">
    <citation type="submission" date="2019-12" db="EMBL/GenBank/DDBJ databases">
        <title>Microbes associate with the intestines of laboratory mice.</title>
        <authorList>
            <person name="Navarre W."/>
            <person name="Wong E."/>
        </authorList>
    </citation>
    <scope>NUCLEOTIDE SEQUENCE [LARGE SCALE GENOMIC DNA]</scope>
    <source>
        <strain evidence="5 6">NM66_B29</strain>
    </source>
</reference>
<dbReference type="Pfam" id="PF13727">
    <property type="entry name" value="CoA_binding_3"/>
    <property type="match status" value="1"/>
</dbReference>
<dbReference type="PANTHER" id="PTHR43318">
    <property type="entry name" value="UDP-N-ACETYLGLUCOSAMINE 4,6-DEHYDRATASE"/>
    <property type="match status" value="1"/>
</dbReference>
<protein>
    <submittedName>
        <fullName evidence="5">NAD-dependent epimerase/dehydratase family protein</fullName>
    </submittedName>
</protein>
<comment type="similarity">
    <text evidence="1">Belongs to the polysaccharide synthase family.</text>
</comment>
<keyword evidence="2" id="KW-0175">Coiled coil</keyword>
<evidence type="ECO:0000256" key="2">
    <source>
        <dbReference type="SAM" id="Coils"/>
    </source>
</evidence>
<evidence type="ECO:0000313" key="6">
    <source>
        <dbReference type="Proteomes" id="UP000463388"/>
    </source>
</evidence>
<feature type="coiled-coil region" evidence="2">
    <location>
        <begin position="585"/>
        <end position="612"/>
    </location>
</feature>
<feature type="transmembrane region" description="Helical" evidence="3">
    <location>
        <begin position="109"/>
        <end position="130"/>
    </location>
</feature>
<feature type="transmembrane region" description="Helical" evidence="3">
    <location>
        <begin position="12"/>
        <end position="35"/>
    </location>
</feature>
<dbReference type="RefSeq" id="WP_160346046.1">
    <property type="nucleotide sequence ID" value="NZ_WSRR01000013.1"/>
</dbReference>
<dbReference type="Pfam" id="PF02719">
    <property type="entry name" value="Polysacc_synt_2"/>
    <property type="match status" value="1"/>
</dbReference>
<dbReference type="PANTHER" id="PTHR43318:SF1">
    <property type="entry name" value="POLYSACCHARIDE BIOSYNTHESIS PROTEIN EPSC-RELATED"/>
    <property type="match status" value="1"/>
</dbReference>
<feature type="transmembrane region" description="Helical" evidence="3">
    <location>
        <begin position="47"/>
        <end position="69"/>
    </location>
</feature>
<keyword evidence="6" id="KW-1185">Reference proteome</keyword>
<dbReference type="EMBL" id="WSRR01000013">
    <property type="protein sequence ID" value="MVX61093.1"/>
    <property type="molecule type" value="Genomic_DNA"/>
</dbReference>
<keyword evidence="3" id="KW-1133">Transmembrane helix</keyword>
<gene>
    <name evidence="5" type="ORF">GKZ27_06460</name>
</gene>
<evidence type="ECO:0000256" key="1">
    <source>
        <dbReference type="ARBA" id="ARBA00007430"/>
    </source>
</evidence>
<evidence type="ECO:0000259" key="4">
    <source>
        <dbReference type="Pfam" id="PF02719"/>
    </source>
</evidence>
<comment type="caution">
    <text evidence="5">The sequence shown here is derived from an EMBL/GenBank/DDBJ whole genome shotgun (WGS) entry which is preliminary data.</text>
</comment>
<dbReference type="AlphaFoldDB" id="A0A6N8JMC9"/>
<dbReference type="InterPro" id="IPR051203">
    <property type="entry name" value="Polysaccharide_Synthase-Rel"/>
</dbReference>
<feature type="transmembrane region" description="Helical" evidence="3">
    <location>
        <begin position="81"/>
        <end position="103"/>
    </location>
</feature>
<dbReference type="InterPro" id="IPR036291">
    <property type="entry name" value="NAD(P)-bd_dom_sf"/>
</dbReference>
<dbReference type="Proteomes" id="UP000463388">
    <property type="component" value="Unassembled WGS sequence"/>
</dbReference>
<proteinExistence type="inferred from homology"/>
<dbReference type="InterPro" id="IPR003869">
    <property type="entry name" value="Polysac_CapD-like"/>
</dbReference>